<dbReference type="PANTHER" id="PTHR38031">
    <property type="entry name" value="SULFUR CARRIER PROTEIN SLR0821-RELATED"/>
    <property type="match status" value="1"/>
</dbReference>
<dbReference type="NCBIfam" id="TIGR01687">
    <property type="entry name" value="moaD_arch"/>
    <property type="match status" value="1"/>
</dbReference>
<dbReference type="HOGENOM" id="CLU_114601_1_2_7"/>
<dbReference type="AlphaFoldDB" id="Q74EQ4"/>
<dbReference type="InterPro" id="IPR010038">
    <property type="entry name" value="MoaD_arc-typ"/>
</dbReference>
<reference evidence="1 2" key="2">
    <citation type="journal article" date="2012" name="BMC Genomics">
        <title>Comparative genomic analysis of Geobacter sulfurreducens KN400, a strain with enhanced capacity for extracellular electron transfer and electricity production.</title>
        <authorList>
            <person name="Butler J.E."/>
            <person name="Young N.D."/>
            <person name="Aklujkar M."/>
            <person name="Lovley D.R."/>
        </authorList>
    </citation>
    <scope>NUCLEOTIDE SEQUENCE [LARGE SCALE GENOMIC DNA]</scope>
    <source>
        <strain evidence="2">ATCC 51573 / DSM 12127 / PCA</strain>
    </source>
</reference>
<dbReference type="Pfam" id="PF02597">
    <property type="entry name" value="ThiS"/>
    <property type="match status" value="1"/>
</dbReference>
<dbReference type="Gene3D" id="3.10.20.30">
    <property type="match status" value="1"/>
</dbReference>
<protein>
    <submittedName>
        <fullName evidence="1">MoaD family protein</fullName>
    </submittedName>
</protein>
<dbReference type="InterPro" id="IPR012675">
    <property type="entry name" value="Beta-grasp_dom_sf"/>
</dbReference>
<dbReference type="PANTHER" id="PTHR38031:SF1">
    <property type="entry name" value="SULFUR CARRIER PROTEIN CYSO"/>
    <property type="match status" value="1"/>
</dbReference>
<proteinExistence type="predicted"/>
<reference evidence="1 2" key="1">
    <citation type="journal article" date="2003" name="Science">
        <title>Genome of Geobacter sulfurreducens: metal reduction in subsurface environments.</title>
        <authorList>
            <person name="Methe B.A."/>
            <person name="Nelson K.E."/>
            <person name="Eisen J.A."/>
            <person name="Paulsen I.T."/>
            <person name="Nelson W."/>
            <person name="Heidelberg J.F."/>
            <person name="Wu D."/>
            <person name="Wu M."/>
            <person name="Ward N."/>
            <person name="Beanan M.J."/>
            <person name="Dodson R.J."/>
            <person name="Madupu R."/>
            <person name="Brinkac L.M."/>
            <person name="Daugherty S.C."/>
            <person name="DeBoy R.T."/>
            <person name="Durkin A.S."/>
            <person name="Gwinn M."/>
            <person name="Kolonay J.F."/>
            <person name="Sullivan S.A."/>
            <person name="Haft D.H."/>
            <person name="Selengut J."/>
            <person name="Davidsen T.M."/>
            <person name="Zafar N."/>
            <person name="White O."/>
            <person name="Tran B."/>
            <person name="Romero C."/>
            <person name="Forberger H.A."/>
            <person name="Weidman J."/>
            <person name="Khouri H."/>
            <person name="Feldblyum T.V."/>
            <person name="Utterback T.R."/>
            <person name="Van Aken S.E."/>
            <person name="Lovley D.R."/>
            <person name="Fraser C.M."/>
        </authorList>
    </citation>
    <scope>NUCLEOTIDE SEQUENCE [LARGE SCALE GENOMIC DNA]</scope>
    <source>
        <strain evidence="2">ATCC 51573 / DSM 12127 / PCA</strain>
    </source>
</reference>
<sequence>MVSVRFYSLLRLMLGREVVELPWEAGETVRSLVQRAEQAVGSPLSRKLLDGDGVLHTGTIILVNRRNIHHLEGLETPIRDGDTVALFPPGAGG</sequence>
<name>Q74EQ4_GEOSL</name>
<evidence type="ECO:0000313" key="1">
    <source>
        <dbReference type="EMBL" id="AAR34235.1"/>
    </source>
</evidence>
<dbReference type="SMR" id="Q74EQ4"/>
<dbReference type="EnsemblBacteria" id="AAR34235">
    <property type="protein sequence ID" value="AAR34235"/>
    <property type="gene ID" value="GSU0908"/>
</dbReference>
<dbReference type="OrthoDB" id="2112016at2"/>
<dbReference type="eggNOG" id="COG1977">
    <property type="taxonomic scope" value="Bacteria"/>
</dbReference>
<dbReference type="SUPFAM" id="SSF54285">
    <property type="entry name" value="MoaD/ThiS"/>
    <property type="match status" value="1"/>
</dbReference>
<dbReference type="InParanoid" id="Q74EQ4"/>
<dbReference type="InterPro" id="IPR016155">
    <property type="entry name" value="Mopterin_synth/thiamin_S_b"/>
</dbReference>
<dbReference type="Proteomes" id="UP000000577">
    <property type="component" value="Chromosome"/>
</dbReference>
<evidence type="ECO:0000313" key="2">
    <source>
        <dbReference type="Proteomes" id="UP000000577"/>
    </source>
</evidence>
<dbReference type="EMBL" id="AE017180">
    <property type="protein sequence ID" value="AAR34235.1"/>
    <property type="molecule type" value="Genomic_DNA"/>
</dbReference>
<organism evidence="1 2">
    <name type="scientific">Geobacter sulfurreducens (strain ATCC 51573 / DSM 12127 / PCA)</name>
    <dbReference type="NCBI Taxonomy" id="243231"/>
    <lineage>
        <taxon>Bacteria</taxon>
        <taxon>Pseudomonadati</taxon>
        <taxon>Thermodesulfobacteriota</taxon>
        <taxon>Desulfuromonadia</taxon>
        <taxon>Geobacterales</taxon>
        <taxon>Geobacteraceae</taxon>
        <taxon>Geobacter</taxon>
    </lineage>
</organism>
<accession>Q74EQ4</accession>
<dbReference type="PATRIC" id="fig|243231.5.peg.911"/>
<keyword evidence="2" id="KW-1185">Reference proteome</keyword>
<dbReference type="KEGG" id="gsu:GSU0908"/>
<dbReference type="InterPro" id="IPR003749">
    <property type="entry name" value="ThiS/MoaD-like"/>
</dbReference>
<dbReference type="STRING" id="243231.GSU0908"/>
<dbReference type="CDD" id="cd17505">
    <property type="entry name" value="Ubl_SAMP1_like"/>
    <property type="match status" value="1"/>
</dbReference>
<gene>
    <name evidence="1" type="ordered locus">GSU0908</name>
</gene>
<dbReference type="InterPro" id="IPR052045">
    <property type="entry name" value="Sulfur_Carrier/Prot_Modifier"/>
</dbReference>